<name>A0ABM9EFI7_9HYPH</name>
<dbReference type="InterPro" id="IPR001046">
    <property type="entry name" value="NRAMP_fam"/>
</dbReference>
<proteinExistence type="predicted"/>
<feature type="transmembrane region" description="Helical" evidence="5">
    <location>
        <begin position="27"/>
        <end position="49"/>
    </location>
</feature>
<evidence type="ECO:0000256" key="3">
    <source>
        <dbReference type="ARBA" id="ARBA00022989"/>
    </source>
</evidence>
<evidence type="ECO:0000256" key="5">
    <source>
        <dbReference type="SAM" id="Phobius"/>
    </source>
</evidence>
<keyword evidence="2 5" id="KW-0812">Transmembrane</keyword>
<evidence type="ECO:0000313" key="6">
    <source>
        <dbReference type="EMBL" id="CAH2408126.1"/>
    </source>
</evidence>
<dbReference type="EMBL" id="CAKXZT010000163">
    <property type="protein sequence ID" value="CAH2408126.1"/>
    <property type="molecule type" value="Genomic_DNA"/>
</dbReference>
<reference evidence="6 7" key="1">
    <citation type="submission" date="2022-03" db="EMBL/GenBank/DDBJ databases">
        <authorList>
            <person name="Brunel B."/>
        </authorList>
    </citation>
    <scope>NUCLEOTIDE SEQUENCE [LARGE SCALE GENOMIC DNA]</scope>
    <source>
        <strain evidence="6">STM5069sample</strain>
    </source>
</reference>
<dbReference type="Pfam" id="PF01566">
    <property type="entry name" value="Nramp"/>
    <property type="match status" value="1"/>
</dbReference>
<evidence type="ECO:0000256" key="4">
    <source>
        <dbReference type="ARBA" id="ARBA00023136"/>
    </source>
</evidence>
<evidence type="ECO:0000256" key="1">
    <source>
        <dbReference type="ARBA" id="ARBA00004141"/>
    </source>
</evidence>
<keyword evidence="3 5" id="KW-1133">Transmembrane helix</keyword>
<dbReference type="Proteomes" id="UP001153050">
    <property type="component" value="Unassembled WGS sequence"/>
</dbReference>
<accession>A0ABM9EFI7</accession>
<keyword evidence="4 5" id="KW-0472">Membrane</keyword>
<sequence length="87" mass="8906">MVSGEIGRVTGCGLAKNLGDILPRWTVLRLVALLFVANTINIGANLAAMGAAAQLSTGTPALPFTIGFAAISVTLQTFVSYAPTLDT</sequence>
<evidence type="ECO:0000313" key="7">
    <source>
        <dbReference type="Proteomes" id="UP001153050"/>
    </source>
</evidence>
<organism evidence="6 7">
    <name type="scientific">Mesorhizobium escarrei</name>
    <dbReference type="NCBI Taxonomy" id="666018"/>
    <lineage>
        <taxon>Bacteria</taxon>
        <taxon>Pseudomonadati</taxon>
        <taxon>Pseudomonadota</taxon>
        <taxon>Alphaproteobacteria</taxon>
        <taxon>Hyphomicrobiales</taxon>
        <taxon>Phyllobacteriaceae</taxon>
        <taxon>Mesorhizobium</taxon>
    </lineage>
</organism>
<comment type="caution">
    <text evidence="6">The sequence shown here is derived from an EMBL/GenBank/DDBJ whole genome shotgun (WGS) entry which is preliminary data.</text>
</comment>
<feature type="transmembrane region" description="Helical" evidence="5">
    <location>
        <begin position="61"/>
        <end position="82"/>
    </location>
</feature>
<protein>
    <submittedName>
        <fullName evidence="6">Uncharacterized protein</fullName>
    </submittedName>
</protein>
<evidence type="ECO:0000256" key="2">
    <source>
        <dbReference type="ARBA" id="ARBA00022692"/>
    </source>
</evidence>
<comment type="subcellular location">
    <subcellularLocation>
        <location evidence="1">Membrane</location>
        <topology evidence="1">Multi-pass membrane protein</topology>
    </subcellularLocation>
</comment>
<keyword evidence="7" id="KW-1185">Reference proteome</keyword>
<gene>
    <name evidence="6" type="ORF">MES5069_650062</name>
</gene>